<gene>
    <name evidence="7" type="ORF">SAMN05421820_102557</name>
</gene>
<dbReference type="GO" id="GO:0016491">
    <property type="term" value="F:oxidoreductase activity"/>
    <property type="evidence" value="ECO:0007669"/>
    <property type="project" value="InterPro"/>
</dbReference>
<dbReference type="InterPro" id="IPR000866">
    <property type="entry name" value="AhpC/TSA"/>
</dbReference>
<dbReference type="GO" id="GO:0030313">
    <property type="term" value="C:cell envelope"/>
    <property type="evidence" value="ECO:0007669"/>
    <property type="project" value="UniProtKB-SubCell"/>
</dbReference>
<keyword evidence="4" id="KW-0676">Redox-active center</keyword>
<dbReference type="Gene3D" id="3.40.30.10">
    <property type="entry name" value="Glutaredoxin"/>
    <property type="match status" value="1"/>
</dbReference>
<feature type="chain" id="PRO_5010245283" evidence="5">
    <location>
        <begin position="19"/>
        <end position="377"/>
    </location>
</feature>
<dbReference type="InterPro" id="IPR036249">
    <property type="entry name" value="Thioredoxin-like_sf"/>
</dbReference>
<dbReference type="Pfam" id="PF14289">
    <property type="entry name" value="DUF4369"/>
    <property type="match status" value="1"/>
</dbReference>
<keyword evidence="2" id="KW-0201">Cytochrome c-type biogenesis</keyword>
<dbReference type="Proteomes" id="UP000183200">
    <property type="component" value="Unassembled WGS sequence"/>
</dbReference>
<dbReference type="GO" id="GO:0016209">
    <property type="term" value="F:antioxidant activity"/>
    <property type="evidence" value="ECO:0007669"/>
    <property type="project" value="InterPro"/>
</dbReference>
<dbReference type="PANTHER" id="PTHR42852:SF6">
    <property type="entry name" value="THIOL:DISULFIDE INTERCHANGE PROTEIN DSBE"/>
    <property type="match status" value="1"/>
</dbReference>
<evidence type="ECO:0000256" key="4">
    <source>
        <dbReference type="ARBA" id="ARBA00023284"/>
    </source>
</evidence>
<dbReference type="GO" id="GO:0017004">
    <property type="term" value="P:cytochrome complex assembly"/>
    <property type="evidence" value="ECO:0007669"/>
    <property type="project" value="UniProtKB-KW"/>
</dbReference>
<dbReference type="PANTHER" id="PTHR42852">
    <property type="entry name" value="THIOL:DISULFIDE INTERCHANGE PROTEIN DSBE"/>
    <property type="match status" value="1"/>
</dbReference>
<name>A0A1G9P6C0_9SPHI</name>
<keyword evidence="8" id="KW-1185">Reference proteome</keyword>
<dbReference type="AlphaFoldDB" id="A0A1G9P6C0"/>
<dbReference type="EMBL" id="FNGY01000002">
    <property type="protein sequence ID" value="SDL94279.1"/>
    <property type="molecule type" value="Genomic_DNA"/>
</dbReference>
<dbReference type="PROSITE" id="PS00194">
    <property type="entry name" value="THIOREDOXIN_1"/>
    <property type="match status" value="1"/>
</dbReference>
<dbReference type="PROSITE" id="PS51352">
    <property type="entry name" value="THIOREDOXIN_2"/>
    <property type="match status" value="1"/>
</dbReference>
<dbReference type="InterPro" id="IPR050553">
    <property type="entry name" value="Thioredoxin_ResA/DsbE_sf"/>
</dbReference>
<dbReference type="SUPFAM" id="SSF52833">
    <property type="entry name" value="Thioredoxin-like"/>
    <property type="match status" value="1"/>
</dbReference>
<dbReference type="CDD" id="cd02966">
    <property type="entry name" value="TlpA_like_family"/>
    <property type="match status" value="1"/>
</dbReference>
<keyword evidence="3" id="KW-1015">Disulfide bond</keyword>
<evidence type="ECO:0000313" key="7">
    <source>
        <dbReference type="EMBL" id="SDL94279.1"/>
    </source>
</evidence>
<feature type="domain" description="Thioredoxin" evidence="6">
    <location>
        <begin position="237"/>
        <end position="377"/>
    </location>
</feature>
<evidence type="ECO:0000256" key="1">
    <source>
        <dbReference type="ARBA" id="ARBA00004196"/>
    </source>
</evidence>
<dbReference type="Pfam" id="PF00578">
    <property type="entry name" value="AhpC-TSA"/>
    <property type="match status" value="1"/>
</dbReference>
<evidence type="ECO:0000313" key="8">
    <source>
        <dbReference type="Proteomes" id="UP000183200"/>
    </source>
</evidence>
<dbReference type="OrthoDB" id="750178at2"/>
<evidence type="ECO:0000256" key="3">
    <source>
        <dbReference type="ARBA" id="ARBA00023157"/>
    </source>
</evidence>
<evidence type="ECO:0000259" key="6">
    <source>
        <dbReference type="PROSITE" id="PS51352"/>
    </source>
</evidence>
<comment type="subcellular location">
    <subcellularLocation>
        <location evidence="1">Cell envelope</location>
    </subcellularLocation>
</comment>
<accession>A0A1G9P6C0</accession>
<organism evidence="7 8">
    <name type="scientific">Pedobacter steynii</name>
    <dbReference type="NCBI Taxonomy" id="430522"/>
    <lineage>
        <taxon>Bacteria</taxon>
        <taxon>Pseudomonadati</taxon>
        <taxon>Bacteroidota</taxon>
        <taxon>Sphingobacteriia</taxon>
        <taxon>Sphingobacteriales</taxon>
        <taxon>Sphingobacteriaceae</taxon>
        <taxon>Pedobacter</taxon>
    </lineage>
</organism>
<proteinExistence type="predicted"/>
<reference evidence="8" key="1">
    <citation type="submission" date="2016-10" db="EMBL/GenBank/DDBJ databases">
        <authorList>
            <person name="Varghese N."/>
            <person name="Submissions S."/>
        </authorList>
    </citation>
    <scope>NUCLEOTIDE SEQUENCE [LARGE SCALE GENOMIC DNA]</scope>
    <source>
        <strain evidence="8">DSM 19110</strain>
    </source>
</reference>
<protein>
    <submittedName>
        <fullName evidence="7">Peroxiredoxin</fullName>
    </submittedName>
</protein>
<dbReference type="InterPro" id="IPR025380">
    <property type="entry name" value="DUF4369"/>
</dbReference>
<dbReference type="InterPro" id="IPR013766">
    <property type="entry name" value="Thioredoxin_domain"/>
</dbReference>
<feature type="signal peptide" evidence="5">
    <location>
        <begin position="1"/>
        <end position="18"/>
    </location>
</feature>
<sequence>MKKIFLLGLFAFPFTVWAQNGIFLLTGQVGQESAPAKVYLNYQQDGQLKTLTSAVVKGAFQFKGTLTDPKQAQLVFDHEGTGMEKLGRTADVKILFLEKGSLLLSSKDSVKNASISGSPLNETYKRFQALMVPSEKAMRMVELEYRNAPEAKQKSQQFQESLQSKLMKLSAEQRVIILQYAKKNPTSFLSLHLLTQLASPDMDTQVMRSAFNALSTNLRGSKLGKELVGKLGTASATAVGGMAPNFTQNDVNGKPVKLSDFKGKYVLLDFWASWCVPCRAQHPNLVKTYNKYKGKNFTILGVSLDDAGKKADWLKAIKSDGLTWTQVSDLKFRDNEVAKLYNINAIPQNFLIDPSGKIIGKNLHGEELNKKLASIFK</sequence>
<dbReference type="InterPro" id="IPR017937">
    <property type="entry name" value="Thioredoxin_CS"/>
</dbReference>
<evidence type="ECO:0000256" key="2">
    <source>
        <dbReference type="ARBA" id="ARBA00022748"/>
    </source>
</evidence>
<evidence type="ECO:0000256" key="5">
    <source>
        <dbReference type="SAM" id="SignalP"/>
    </source>
</evidence>
<keyword evidence="5" id="KW-0732">Signal</keyword>
<dbReference type="RefSeq" id="WP_074605412.1">
    <property type="nucleotide sequence ID" value="NZ_FNGY01000002.1"/>
</dbReference>